<protein>
    <recommendedName>
        <fullName evidence="5">Cytochrome P450</fullName>
    </recommendedName>
</protein>
<dbReference type="InterPro" id="IPR001128">
    <property type="entry name" value="Cyt_P450"/>
</dbReference>
<accession>A0A4D4KYE7</accession>
<dbReference type="AlphaFoldDB" id="A0A4D4KYE7"/>
<dbReference type="PROSITE" id="PS00086">
    <property type="entry name" value="CYTOCHROME_P450"/>
    <property type="match status" value="1"/>
</dbReference>
<keyword evidence="4" id="KW-1185">Reference proteome</keyword>
<evidence type="ECO:0000256" key="2">
    <source>
        <dbReference type="SAM" id="MobiDB-lite"/>
    </source>
</evidence>
<keyword evidence="1" id="KW-0503">Monooxygenase</keyword>
<dbReference type="Pfam" id="PF00067">
    <property type="entry name" value="p450"/>
    <property type="match status" value="1"/>
</dbReference>
<reference evidence="3 4" key="1">
    <citation type="journal article" date="2020" name="Int. J. Syst. Evol. Microbiol.">
        <title>Reclassification of Streptomyces castelarensis and Streptomyces sporoclivatus as later heterotypic synonyms of Streptomyces antimycoticus.</title>
        <authorList>
            <person name="Komaki H."/>
            <person name="Tamura T."/>
        </authorList>
    </citation>
    <scope>NUCLEOTIDE SEQUENCE [LARGE SCALE GENOMIC DNA]</scope>
    <source>
        <strain evidence="3 4">NBRC 13459</strain>
    </source>
</reference>
<keyword evidence="1" id="KW-0408">Iron</keyword>
<comment type="similarity">
    <text evidence="1">Belongs to the cytochrome P450 family.</text>
</comment>
<dbReference type="GO" id="GO:0005506">
    <property type="term" value="F:iron ion binding"/>
    <property type="evidence" value="ECO:0007669"/>
    <property type="project" value="InterPro"/>
</dbReference>
<name>A0A4D4KYE7_STRVO</name>
<keyword evidence="1" id="KW-0349">Heme</keyword>
<proteinExistence type="inferred from homology"/>
<dbReference type="InterPro" id="IPR017972">
    <property type="entry name" value="Cyt_P450_CS"/>
</dbReference>
<feature type="region of interest" description="Disordered" evidence="2">
    <location>
        <begin position="42"/>
        <end position="67"/>
    </location>
</feature>
<dbReference type="InterPro" id="IPR036396">
    <property type="entry name" value="Cyt_P450_sf"/>
</dbReference>
<dbReference type="Gene3D" id="1.10.630.10">
    <property type="entry name" value="Cytochrome P450"/>
    <property type="match status" value="1"/>
</dbReference>
<evidence type="ECO:0000313" key="4">
    <source>
        <dbReference type="Proteomes" id="UP000301309"/>
    </source>
</evidence>
<comment type="caution">
    <text evidence="3">The sequence shown here is derived from an EMBL/GenBank/DDBJ whole genome shotgun (WGS) entry which is preliminary data.</text>
</comment>
<organism evidence="3 4">
    <name type="scientific">Streptomyces violaceusniger</name>
    <dbReference type="NCBI Taxonomy" id="68280"/>
    <lineage>
        <taxon>Bacteria</taxon>
        <taxon>Bacillati</taxon>
        <taxon>Actinomycetota</taxon>
        <taxon>Actinomycetes</taxon>
        <taxon>Kitasatosporales</taxon>
        <taxon>Streptomycetaceae</taxon>
        <taxon>Streptomyces</taxon>
        <taxon>Streptomyces violaceusniger group</taxon>
    </lineage>
</organism>
<dbReference type="GO" id="GO:0004497">
    <property type="term" value="F:monooxygenase activity"/>
    <property type="evidence" value="ECO:0007669"/>
    <property type="project" value="UniProtKB-KW"/>
</dbReference>
<gene>
    <name evidence="3" type="ORF">SVIO_019910</name>
</gene>
<dbReference type="Proteomes" id="UP000301309">
    <property type="component" value="Unassembled WGS sequence"/>
</dbReference>
<evidence type="ECO:0000313" key="3">
    <source>
        <dbReference type="EMBL" id="GDY51368.1"/>
    </source>
</evidence>
<dbReference type="GO" id="GO:0016705">
    <property type="term" value="F:oxidoreductase activity, acting on paired donors, with incorporation or reduction of molecular oxygen"/>
    <property type="evidence" value="ECO:0007669"/>
    <property type="project" value="InterPro"/>
</dbReference>
<evidence type="ECO:0008006" key="5">
    <source>
        <dbReference type="Google" id="ProtNLM"/>
    </source>
</evidence>
<dbReference type="EMBL" id="BJHW01000001">
    <property type="protein sequence ID" value="GDY51368.1"/>
    <property type="molecule type" value="Genomic_DNA"/>
</dbReference>
<keyword evidence="1" id="KW-0560">Oxidoreductase</keyword>
<keyword evidence="1" id="KW-0479">Metal-binding</keyword>
<dbReference type="SUPFAM" id="SSF48264">
    <property type="entry name" value="Cytochrome P450"/>
    <property type="match status" value="1"/>
</dbReference>
<evidence type="ECO:0000256" key="1">
    <source>
        <dbReference type="RuleBase" id="RU000461"/>
    </source>
</evidence>
<dbReference type="GO" id="GO:0020037">
    <property type="term" value="F:heme binding"/>
    <property type="evidence" value="ECO:0007669"/>
    <property type="project" value="InterPro"/>
</dbReference>
<sequence length="67" mass="7299">MTRGSYLPFGGGSRKCIGDVFGMTEATLALAAIAGRWRMRPIPGTKIRPRPQMSLTAGPLRMIPEPR</sequence>